<gene>
    <name evidence="2" type="ORF">BJY01DRAFT_256417</name>
</gene>
<evidence type="ECO:0000313" key="2">
    <source>
        <dbReference type="EMBL" id="KAL2824710.1"/>
    </source>
</evidence>
<feature type="chain" id="PRO_5045123744" evidence="1">
    <location>
        <begin position="26"/>
        <end position="185"/>
    </location>
</feature>
<feature type="signal peptide" evidence="1">
    <location>
        <begin position="1"/>
        <end position="25"/>
    </location>
</feature>
<sequence>MLQIRHSLSILLTLTISLLSSLAAASPRDDSAILSRLLQLDLGFRQTYILLDSLGDDAPNLTPADIVSTFNAATARNTTTVQLPLSTPCVASTQFVICLAYHAFATTSIELYNDLVEDADEFDRATRNGLVDGFTAINNENADFVDKVAPLALPLCVQSIQCDDQVLDRAFMNAFNALHPAGAPQ</sequence>
<reference evidence="2 3" key="1">
    <citation type="submission" date="2024-07" db="EMBL/GenBank/DDBJ databases">
        <title>Section-level genome sequencing and comparative genomics of Aspergillus sections Usti and Cavernicolus.</title>
        <authorList>
            <consortium name="Lawrence Berkeley National Laboratory"/>
            <person name="Nybo J.L."/>
            <person name="Vesth T.C."/>
            <person name="Theobald S."/>
            <person name="Frisvad J.C."/>
            <person name="Larsen T.O."/>
            <person name="Kjaerboelling I."/>
            <person name="Rothschild-Mancinelli K."/>
            <person name="Lyhne E.K."/>
            <person name="Kogle M.E."/>
            <person name="Barry K."/>
            <person name="Clum A."/>
            <person name="Na H."/>
            <person name="Ledsgaard L."/>
            <person name="Lin J."/>
            <person name="Lipzen A."/>
            <person name="Kuo A."/>
            <person name="Riley R."/>
            <person name="Mondo S."/>
            <person name="Labutti K."/>
            <person name="Haridas S."/>
            <person name="Pangalinan J."/>
            <person name="Salamov A.A."/>
            <person name="Simmons B.A."/>
            <person name="Magnuson J.K."/>
            <person name="Chen J."/>
            <person name="Drula E."/>
            <person name="Henrissat B."/>
            <person name="Wiebenga A."/>
            <person name="Lubbers R.J."/>
            <person name="Gomes A.C."/>
            <person name="Makela M.R."/>
            <person name="Stajich J."/>
            <person name="Grigoriev I.V."/>
            <person name="Mortensen U.H."/>
            <person name="De Vries R.P."/>
            <person name="Baker S.E."/>
            <person name="Andersen M.R."/>
        </authorList>
    </citation>
    <scope>NUCLEOTIDE SEQUENCE [LARGE SCALE GENOMIC DNA]</scope>
    <source>
        <strain evidence="2 3">CBS 123904</strain>
    </source>
</reference>
<organism evidence="2 3">
    <name type="scientific">Aspergillus pseudoustus</name>
    <dbReference type="NCBI Taxonomy" id="1810923"/>
    <lineage>
        <taxon>Eukaryota</taxon>
        <taxon>Fungi</taxon>
        <taxon>Dikarya</taxon>
        <taxon>Ascomycota</taxon>
        <taxon>Pezizomycotina</taxon>
        <taxon>Eurotiomycetes</taxon>
        <taxon>Eurotiomycetidae</taxon>
        <taxon>Eurotiales</taxon>
        <taxon>Aspergillaceae</taxon>
        <taxon>Aspergillus</taxon>
        <taxon>Aspergillus subgen. Nidulantes</taxon>
    </lineage>
</organism>
<evidence type="ECO:0000256" key="1">
    <source>
        <dbReference type="SAM" id="SignalP"/>
    </source>
</evidence>
<protein>
    <submittedName>
        <fullName evidence="2">Uncharacterized protein</fullName>
    </submittedName>
</protein>
<name>A0ABR4IAD8_9EURO</name>
<keyword evidence="3" id="KW-1185">Reference proteome</keyword>
<evidence type="ECO:0000313" key="3">
    <source>
        <dbReference type="Proteomes" id="UP001610446"/>
    </source>
</evidence>
<dbReference type="EMBL" id="JBFXLU010000537">
    <property type="protein sequence ID" value="KAL2824710.1"/>
    <property type="molecule type" value="Genomic_DNA"/>
</dbReference>
<proteinExistence type="predicted"/>
<keyword evidence="1" id="KW-0732">Signal</keyword>
<accession>A0ABR4IAD8</accession>
<dbReference type="Proteomes" id="UP001610446">
    <property type="component" value="Unassembled WGS sequence"/>
</dbReference>
<comment type="caution">
    <text evidence="2">The sequence shown here is derived from an EMBL/GenBank/DDBJ whole genome shotgun (WGS) entry which is preliminary data.</text>
</comment>